<evidence type="ECO:0000313" key="3">
    <source>
        <dbReference type="EMBL" id="XDU70867.1"/>
    </source>
</evidence>
<dbReference type="EMBL" id="CP165628">
    <property type="protein sequence ID" value="XDU70867.1"/>
    <property type="molecule type" value="Genomic_DNA"/>
</dbReference>
<protein>
    <submittedName>
        <fullName evidence="3">Lytic transglycosylase domain-containing protein</fullName>
    </submittedName>
</protein>
<dbReference type="SUPFAM" id="SSF53955">
    <property type="entry name" value="Lysozyme-like"/>
    <property type="match status" value="1"/>
</dbReference>
<reference evidence="3" key="1">
    <citation type="submission" date="2024-07" db="EMBL/GenBank/DDBJ databases">
        <authorList>
            <person name="Biller S.J."/>
        </authorList>
    </citation>
    <scope>NUCLEOTIDE SEQUENCE</scope>
    <source>
        <strain evidence="3">WC2420</strain>
    </source>
</reference>
<evidence type="ECO:0000259" key="2">
    <source>
        <dbReference type="Pfam" id="PF01464"/>
    </source>
</evidence>
<dbReference type="InterPro" id="IPR008258">
    <property type="entry name" value="Transglycosylase_SLT_dom_1"/>
</dbReference>
<dbReference type="AlphaFoldDB" id="A0AB39VNI4"/>
<dbReference type="Gene3D" id="1.10.530.10">
    <property type="match status" value="1"/>
</dbReference>
<proteinExistence type="inferred from homology"/>
<dbReference type="RefSeq" id="WP_369788309.1">
    <property type="nucleotide sequence ID" value="NZ_CP165628.1"/>
</dbReference>
<accession>A0AB39VNI4</accession>
<dbReference type="PANTHER" id="PTHR37423:SF2">
    <property type="entry name" value="MEMBRANE-BOUND LYTIC MUREIN TRANSGLYCOSYLASE C"/>
    <property type="match status" value="1"/>
</dbReference>
<dbReference type="CDD" id="cd00254">
    <property type="entry name" value="LT-like"/>
    <property type="match status" value="1"/>
</dbReference>
<evidence type="ECO:0000256" key="1">
    <source>
        <dbReference type="ARBA" id="ARBA00007734"/>
    </source>
</evidence>
<dbReference type="PANTHER" id="PTHR37423">
    <property type="entry name" value="SOLUBLE LYTIC MUREIN TRANSGLYCOSYLASE-RELATED"/>
    <property type="match status" value="1"/>
</dbReference>
<gene>
    <name evidence="3" type="ORF">AB3G37_14960</name>
</gene>
<comment type="similarity">
    <text evidence="1">Belongs to the transglycosylase Slt family.</text>
</comment>
<name>A0AB39VNI4_9GAMM</name>
<dbReference type="InterPro" id="IPR023346">
    <property type="entry name" value="Lysozyme-like_dom_sf"/>
</dbReference>
<sequence>MANIIDALIITLGIDASSFNSGQKKVSEDLKKTGKDADKTAKDMEAAGKRAASFFGSIRTEVLALAGVTLTLGGLKNLVTGTANSLQQLSIQSKALDMSGKELDGWSKSAIAAGSSAESITSALMAMQKTMQSARNGDWSGPLINSLGQLNSMTGIKFDVLHETPDQIMRKVMEALRKLPSDKARVYAQQFGIDDAILQRDRAGTGKGEFVGNVDKFTASSGYTDSGAEAARKFNVQWTIVQQNLEKTRDLLFAALIPYIDQFNNALIQFSNWINTHPKEIHDAIKQIGDAFSEVVKFANQGADSVGGWKTAIEILVGAAVGGKLLSLFTGLSSSLLGPAGLIAALLALQALVVKPYEDAHPELKNNPVAKTLNDLPGTDSVGAAGEDFRSWLQRHTGIQLPTADSGSFEAVMQQAKDFFSGDWAARNATDPDLSDTPPTVGSGKFPAWLIPHAGNDGLFPSGGLAGSGEVPQRAQSSKVSGAGSSLLQWMSSQFGALEAKYSLPTGLLNSVATTESGGNQFAVSGAGAKGLFQFMDGTAKDMGLQGNDVFDPKKSAEAAAKYLAQLLKATHGNLNEALAAYNWGLGNVQRKGLDNAPEETRNYVPKVLSGLRFLNRPKDDAERAPKVLAGVTTGAAAAANYHSNHTYTTSSESSSQYISINRVDVQSNAKTVPELATDLRGAVNRQTIVLTKTTGQG</sequence>
<feature type="domain" description="Transglycosylase SLT" evidence="2">
    <location>
        <begin position="496"/>
        <end position="603"/>
    </location>
</feature>
<organism evidence="3">
    <name type="scientific">Rouxiella sp. WC2420</name>
    <dbReference type="NCBI Taxonomy" id="3234145"/>
    <lineage>
        <taxon>Bacteria</taxon>
        <taxon>Pseudomonadati</taxon>
        <taxon>Pseudomonadota</taxon>
        <taxon>Gammaproteobacteria</taxon>
        <taxon>Enterobacterales</taxon>
        <taxon>Yersiniaceae</taxon>
        <taxon>Rouxiella</taxon>
    </lineage>
</organism>
<dbReference type="Pfam" id="PF01464">
    <property type="entry name" value="SLT"/>
    <property type="match status" value="1"/>
</dbReference>